<keyword evidence="1" id="KW-0732">Signal</keyword>
<keyword evidence="3" id="KW-1185">Reference proteome</keyword>
<evidence type="ECO:0000313" key="3">
    <source>
        <dbReference type="Proteomes" id="UP001221302"/>
    </source>
</evidence>
<feature type="signal peptide" evidence="1">
    <location>
        <begin position="1"/>
        <end position="21"/>
    </location>
</feature>
<name>A0AAE3P4P2_9BACT</name>
<dbReference type="EMBL" id="JARGDL010000033">
    <property type="protein sequence ID" value="MDF1613253.1"/>
    <property type="molecule type" value="Genomic_DNA"/>
</dbReference>
<sequence>MNKIKFLILFFSQIAISMNVAQEYNQIKKININNFYEYLPEYFNNIYLGMSFKDFTNIKDTLFLEKINSDSPEWFAFKENVNDYYIDHIIYKFDATPDSVNDTLPLFQINIFFTEIEQLNNYVNSKFGSPQIKYEDLSAEWILKTNKNFVLIVKQLNNEVKLIGTIAGAEWDIDN</sequence>
<organism evidence="2 3">
    <name type="scientific">Stygiobacter electus</name>
    <dbReference type="NCBI Taxonomy" id="3032292"/>
    <lineage>
        <taxon>Bacteria</taxon>
        <taxon>Pseudomonadati</taxon>
        <taxon>Ignavibacteriota</taxon>
        <taxon>Ignavibacteria</taxon>
        <taxon>Ignavibacteriales</taxon>
        <taxon>Melioribacteraceae</taxon>
        <taxon>Stygiobacter</taxon>
    </lineage>
</organism>
<gene>
    <name evidence="2" type="ORF">P0M35_13905</name>
</gene>
<protein>
    <submittedName>
        <fullName evidence="2">Uncharacterized protein</fullName>
    </submittedName>
</protein>
<proteinExistence type="predicted"/>
<evidence type="ECO:0000256" key="1">
    <source>
        <dbReference type="SAM" id="SignalP"/>
    </source>
</evidence>
<reference evidence="2" key="1">
    <citation type="submission" date="2023-03" db="EMBL/GenBank/DDBJ databases">
        <title>Stygiobacter electus gen. nov., sp. nov., facultatively anaerobic thermotolerant bacterium of the class Ignavibacteria from a well of Yessentuki mineral water deposit.</title>
        <authorList>
            <person name="Podosokorskaya O.A."/>
            <person name="Elcheninov A.G."/>
            <person name="Petrova N.F."/>
            <person name="Zavarzina D.G."/>
            <person name="Kublanov I.V."/>
            <person name="Merkel A.Y."/>
        </authorList>
    </citation>
    <scope>NUCLEOTIDE SEQUENCE</scope>
    <source>
        <strain evidence="2">09-Me</strain>
    </source>
</reference>
<dbReference type="RefSeq" id="WP_321537026.1">
    <property type="nucleotide sequence ID" value="NZ_JARGDL010000033.1"/>
</dbReference>
<accession>A0AAE3P4P2</accession>
<dbReference type="AlphaFoldDB" id="A0AAE3P4P2"/>
<evidence type="ECO:0000313" key="2">
    <source>
        <dbReference type="EMBL" id="MDF1613253.1"/>
    </source>
</evidence>
<feature type="chain" id="PRO_5041942984" evidence="1">
    <location>
        <begin position="22"/>
        <end position="175"/>
    </location>
</feature>
<dbReference type="Proteomes" id="UP001221302">
    <property type="component" value="Unassembled WGS sequence"/>
</dbReference>
<comment type="caution">
    <text evidence="2">The sequence shown here is derived from an EMBL/GenBank/DDBJ whole genome shotgun (WGS) entry which is preliminary data.</text>
</comment>